<comment type="caution">
    <text evidence="2">The sequence shown here is derived from an EMBL/GenBank/DDBJ whole genome shotgun (WGS) entry which is preliminary data.</text>
</comment>
<proteinExistence type="predicted"/>
<accession>A0ABR6BYK2</accession>
<evidence type="ECO:0000313" key="3">
    <source>
        <dbReference type="Proteomes" id="UP000517916"/>
    </source>
</evidence>
<organism evidence="2 3">
    <name type="scientific">Kutzneria viridogrisea</name>
    <dbReference type="NCBI Taxonomy" id="47990"/>
    <lineage>
        <taxon>Bacteria</taxon>
        <taxon>Bacillati</taxon>
        <taxon>Actinomycetota</taxon>
        <taxon>Actinomycetes</taxon>
        <taxon>Pseudonocardiales</taxon>
        <taxon>Pseudonocardiaceae</taxon>
        <taxon>Kutzneria</taxon>
    </lineage>
</organism>
<reference evidence="2 3" key="1">
    <citation type="submission" date="2020-08" db="EMBL/GenBank/DDBJ databases">
        <title>Genomic Encyclopedia of Archaeal and Bacterial Type Strains, Phase II (KMG-II): from individual species to whole genera.</title>
        <authorList>
            <person name="Goeker M."/>
        </authorList>
    </citation>
    <scope>NUCLEOTIDE SEQUENCE [LARGE SCALE GENOMIC DNA]</scope>
    <source>
        <strain evidence="2 3">DSM 43850</strain>
    </source>
</reference>
<evidence type="ECO:0000313" key="2">
    <source>
        <dbReference type="EMBL" id="MBA8931993.1"/>
    </source>
</evidence>
<protein>
    <submittedName>
        <fullName evidence="2">Uncharacterized protein</fullName>
    </submittedName>
</protein>
<gene>
    <name evidence="2" type="ORF">BC739_009252</name>
</gene>
<dbReference type="Proteomes" id="UP000517916">
    <property type="component" value="Unassembled WGS sequence"/>
</dbReference>
<feature type="region of interest" description="Disordered" evidence="1">
    <location>
        <begin position="1"/>
        <end position="28"/>
    </location>
</feature>
<feature type="compositionally biased region" description="Basic and acidic residues" evidence="1">
    <location>
        <begin position="1"/>
        <end position="14"/>
    </location>
</feature>
<keyword evidence="3" id="KW-1185">Reference proteome</keyword>
<evidence type="ECO:0000256" key="1">
    <source>
        <dbReference type="SAM" id="MobiDB-lite"/>
    </source>
</evidence>
<dbReference type="EMBL" id="JACJID010000010">
    <property type="protein sequence ID" value="MBA8931993.1"/>
    <property type="molecule type" value="Genomic_DNA"/>
</dbReference>
<name>A0ABR6BYK2_9PSEU</name>
<sequence>MCGEHRPGLRHSDPAHWTGRTRQRAPSSWHALPCCTAQGSAGRSKPAPGHCYCAKQSAVNGVLRHSCGPSPMSCTSTEALAMLMPSPPPS</sequence>